<dbReference type="RefSeq" id="WP_369147051.1">
    <property type="nucleotide sequence ID" value="NZ_CP163444.1"/>
</dbReference>
<evidence type="ECO:0000313" key="2">
    <source>
        <dbReference type="EMBL" id="XDQ74529.1"/>
    </source>
</evidence>
<dbReference type="EMBL" id="CP163444">
    <property type="protein sequence ID" value="XDQ74529.1"/>
    <property type="molecule type" value="Genomic_DNA"/>
</dbReference>
<accession>A0AB39T4Y4</accession>
<protein>
    <submittedName>
        <fullName evidence="2">Uncharacterized protein</fullName>
    </submittedName>
</protein>
<evidence type="ECO:0000256" key="1">
    <source>
        <dbReference type="SAM" id="MobiDB-lite"/>
    </source>
</evidence>
<sequence length="102" mass="11175">MRLTDDEVLGIVTRLPLTHLRHRLPNVVDVVSEIVNAGVEPSRYSFNGARNDLLSGRPGNLSICRYRLPSLLRRSGAKACGDNCRNGSDEGNNDLHPLTPSP</sequence>
<proteinExistence type="predicted"/>
<reference evidence="2" key="1">
    <citation type="submission" date="2024-07" db="EMBL/GenBank/DDBJ databases">
        <authorList>
            <person name="Yu S.T."/>
        </authorList>
    </citation>
    <scope>NUCLEOTIDE SEQUENCE</scope>
    <source>
        <strain evidence="2">R44</strain>
    </source>
</reference>
<gene>
    <name evidence="2" type="ORF">AB5J54_30200</name>
</gene>
<dbReference type="AlphaFoldDB" id="A0AB39T4Y4"/>
<name>A0AB39T4Y4_9ACTN</name>
<organism evidence="2">
    <name type="scientific">Streptomyces sp. R44</name>
    <dbReference type="NCBI Taxonomy" id="3238633"/>
    <lineage>
        <taxon>Bacteria</taxon>
        <taxon>Bacillati</taxon>
        <taxon>Actinomycetota</taxon>
        <taxon>Actinomycetes</taxon>
        <taxon>Kitasatosporales</taxon>
        <taxon>Streptomycetaceae</taxon>
        <taxon>Streptomyces</taxon>
    </lineage>
</organism>
<feature type="region of interest" description="Disordered" evidence="1">
    <location>
        <begin position="82"/>
        <end position="102"/>
    </location>
</feature>